<keyword evidence="3" id="KW-1185">Reference proteome</keyword>
<feature type="transmembrane region" description="Helical" evidence="1">
    <location>
        <begin position="459"/>
        <end position="486"/>
    </location>
</feature>
<evidence type="ECO:0000313" key="3">
    <source>
        <dbReference type="Proteomes" id="UP000555003"/>
    </source>
</evidence>
<dbReference type="PRINTS" id="PR00702">
    <property type="entry name" value="ACRIFLAVINRP"/>
</dbReference>
<evidence type="ECO:0000313" key="2">
    <source>
        <dbReference type="EMBL" id="MBA9074280.1"/>
    </source>
</evidence>
<keyword evidence="1" id="KW-0472">Membrane</keyword>
<name>A0ABR6DRF8_9FLAO</name>
<reference evidence="2 3" key="1">
    <citation type="submission" date="2020-08" db="EMBL/GenBank/DDBJ databases">
        <title>Genomic Encyclopedia of Type Strains, Phase IV (KMG-IV): sequencing the most valuable type-strain genomes for metagenomic binning, comparative biology and taxonomic classification.</title>
        <authorList>
            <person name="Goeker M."/>
        </authorList>
    </citation>
    <scope>NUCLEOTIDE SEQUENCE [LARGE SCALE GENOMIC DNA]</scope>
    <source>
        <strain evidence="2 3">DSM 100397</strain>
    </source>
</reference>
<sequence length="1028" mass="113734">MKIVNFSVKNYQFTIVVFLLALALGLNSFLNMPRGEDPVVHAPNFPIVAVYPGTSPEDMEKLIVKPIEDKINELNDVKRIKTEINDGVSVTTVEFDYGVNVDDKHNEVVREINSLRGILPSNLQSLEVEQIDPSDVNTYQIALLSNTATYKQLYDSADELKKQIEKVGAVKKVEILAYPAQQIKVNVDLEKIANNHIALDAIMNTIQGEAENIPAGSVDAGDKKYNVKTSGDYKDLEEIKNTVIKTSGESIVYLKDVADVTMSYEDETYIARYNGKRAIFIAVSEKKETNIIKNNENIAPIIEKFSHKLPANIKLENTFIQAEDVGHRLNHFFRDFGIAILLVIFTLTPLGLRAATVVMISIPLSIAIGLFLLDSMGYTINQLTIVGLVVALGLLVDDSIVVIENIERYLRNGHSPYRAAIDATHQIGVAIIGCTAILIVSFLPIVFLPEVSGDFIRSMPMAVITTVLASLLVSLTVVPFLASLILKRHSHEEGNIVLRKLQKGINKVYKPVLHQALARPYLTIGIAVALFIGSIALTNVVGFSLFPRSEKPMFLVNIETPLGTNLYKTNEIARYVEKTIMQDKRAKAVYTNVGQGNPRIYYNVNPHKDAANYAQIFIRLHEMDIEELEGIIEKFRAKFENYSGAKIEVKQFEQGPPIEAPIAIRVFGDNLDTLRSLAAKVETEIKNTEGVIYPNNLLQTYKTDIKVNINKDRAALIGLPSSTIDQTIRMGISGLNVADYKDEKGDNYKINVSVSRDKHPKPEIFQKLYITSQNGNLIPIQQVADLKYETSVPLIKHYDKNRYALITSDVKNGYNTQETTQKILEKINKIQFPEGYSYVAAGELESSQESFGGLGTIILITVFGFMAILLLEFRTFKSSLIVLSVIPLGIVGAVVILFLTGNTLSFMASIGIIALAGIEVKNSILLVDFTNQLREEGMDIDQAIEVAGETRFLPIILTSMTAILGLVPLVLENSPFYSPLAWVIIGGLISSTVLTRLVTPVVYKLIAPSIAVKSSEETVPVTNHPPAK</sequence>
<dbReference type="Gene3D" id="3.30.70.1440">
    <property type="entry name" value="Multidrug efflux transporter AcrB pore domain"/>
    <property type="match status" value="1"/>
</dbReference>
<dbReference type="EMBL" id="JACJIS010000002">
    <property type="protein sequence ID" value="MBA9074280.1"/>
    <property type="molecule type" value="Genomic_DNA"/>
</dbReference>
<dbReference type="PANTHER" id="PTHR32063:SF24">
    <property type="entry name" value="CATION EFFLUX SYSTEM (ACRB_ACRD_ACRF FAMILY)"/>
    <property type="match status" value="1"/>
</dbReference>
<feature type="transmembrane region" description="Helical" evidence="1">
    <location>
        <begin position="977"/>
        <end position="998"/>
    </location>
</feature>
<organism evidence="2 3">
    <name type="scientific">Flavobacterium gossypii</name>
    <dbReference type="NCBI Taxonomy" id="1646119"/>
    <lineage>
        <taxon>Bacteria</taxon>
        <taxon>Pseudomonadati</taxon>
        <taxon>Bacteroidota</taxon>
        <taxon>Flavobacteriia</taxon>
        <taxon>Flavobacteriales</taxon>
        <taxon>Flavobacteriaceae</taxon>
        <taxon>Flavobacterium</taxon>
    </lineage>
</organism>
<dbReference type="InterPro" id="IPR001036">
    <property type="entry name" value="Acrflvin-R"/>
</dbReference>
<comment type="caution">
    <text evidence="2">The sequence shown here is derived from an EMBL/GenBank/DDBJ whole genome shotgun (WGS) entry which is preliminary data.</text>
</comment>
<evidence type="ECO:0000256" key="1">
    <source>
        <dbReference type="SAM" id="Phobius"/>
    </source>
</evidence>
<dbReference type="Proteomes" id="UP000555003">
    <property type="component" value="Unassembled WGS sequence"/>
</dbReference>
<feature type="transmembrane region" description="Helical" evidence="1">
    <location>
        <begin position="880"/>
        <end position="900"/>
    </location>
</feature>
<dbReference type="SUPFAM" id="SSF82866">
    <property type="entry name" value="Multidrug efflux transporter AcrB transmembrane domain"/>
    <property type="match status" value="2"/>
</dbReference>
<accession>A0ABR6DRF8</accession>
<protein>
    <submittedName>
        <fullName evidence="2">Multidrug efflux pump subunit AcrB</fullName>
    </submittedName>
</protein>
<dbReference type="InterPro" id="IPR027463">
    <property type="entry name" value="AcrB_DN_DC_subdom"/>
</dbReference>
<keyword evidence="1" id="KW-1133">Transmembrane helix</keyword>
<dbReference type="RefSeq" id="WP_182493859.1">
    <property type="nucleotide sequence ID" value="NZ_JACJIS010000002.1"/>
</dbReference>
<dbReference type="SUPFAM" id="SSF82693">
    <property type="entry name" value="Multidrug efflux transporter AcrB pore domain, PN1, PN2, PC1 and PC2 subdomains"/>
    <property type="match status" value="2"/>
</dbReference>
<feature type="transmembrane region" description="Helical" evidence="1">
    <location>
        <begin position="338"/>
        <end position="371"/>
    </location>
</feature>
<feature type="transmembrane region" description="Helical" evidence="1">
    <location>
        <begin position="521"/>
        <end position="546"/>
    </location>
</feature>
<feature type="transmembrane region" description="Helical" evidence="1">
    <location>
        <begin position="12"/>
        <end position="30"/>
    </location>
</feature>
<dbReference type="Pfam" id="PF00873">
    <property type="entry name" value="ACR_tran"/>
    <property type="match status" value="1"/>
</dbReference>
<dbReference type="Gene3D" id="3.30.70.1430">
    <property type="entry name" value="Multidrug efflux transporter AcrB pore domain"/>
    <property type="match status" value="2"/>
</dbReference>
<gene>
    <name evidence="2" type="ORF">GGR22_002447</name>
</gene>
<dbReference type="Gene3D" id="1.20.1640.10">
    <property type="entry name" value="Multidrug efflux transporter AcrB transmembrane domain"/>
    <property type="match status" value="2"/>
</dbReference>
<dbReference type="Gene3D" id="3.30.2090.10">
    <property type="entry name" value="Multidrug efflux transporter AcrB TolC docking domain, DN and DC subdomains"/>
    <property type="match status" value="2"/>
</dbReference>
<keyword evidence="1" id="KW-0812">Transmembrane</keyword>
<feature type="transmembrane region" description="Helical" evidence="1">
    <location>
        <begin position="427"/>
        <end position="447"/>
    </location>
</feature>
<feature type="transmembrane region" description="Helical" evidence="1">
    <location>
        <begin position="383"/>
        <end position="406"/>
    </location>
</feature>
<dbReference type="PANTHER" id="PTHR32063">
    <property type="match status" value="1"/>
</dbReference>
<feature type="transmembrane region" description="Helical" evidence="1">
    <location>
        <begin position="851"/>
        <end position="873"/>
    </location>
</feature>
<dbReference type="SUPFAM" id="SSF82714">
    <property type="entry name" value="Multidrug efflux transporter AcrB TolC docking domain, DN and DC subdomains"/>
    <property type="match status" value="2"/>
</dbReference>
<feature type="transmembrane region" description="Helical" evidence="1">
    <location>
        <begin position="952"/>
        <end position="971"/>
    </location>
</feature>
<feature type="transmembrane region" description="Helical" evidence="1">
    <location>
        <begin position="906"/>
        <end position="931"/>
    </location>
</feature>
<dbReference type="Gene3D" id="3.30.70.1320">
    <property type="entry name" value="Multidrug efflux transporter AcrB pore domain like"/>
    <property type="match status" value="1"/>
</dbReference>
<proteinExistence type="predicted"/>